<keyword evidence="7" id="KW-1185">Reference proteome</keyword>
<name>A0A1N7J3C7_9CORY</name>
<evidence type="ECO:0000259" key="5">
    <source>
        <dbReference type="PROSITE" id="PS50893"/>
    </source>
</evidence>
<protein>
    <submittedName>
        <fullName evidence="6">Biotin transport system ATP-binding protein</fullName>
    </submittedName>
</protein>
<dbReference type="GO" id="GO:0005524">
    <property type="term" value="F:ATP binding"/>
    <property type="evidence" value="ECO:0007669"/>
    <property type="project" value="UniProtKB-KW"/>
</dbReference>
<dbReference type="Pfam" id="PF00005">
    <property type="entry name" value="ABC_tran"/>
    <property type="match status" value="1"/>
</dbReference>
<dbReference type="InterPro" id="IPR050095">
    <property type="entry name" value="ECF_ABC_transporter_ATP-bd"/>
</dbReference>
<proteinExistence type="inferred from homology"/>
<dbReference type="EMBL" id="FTOF01000003">
    <property type="protein sequence ID" value="SIS43746.1"/>
    <property type="molecule type" value="Genomic_DNA"/>
</dbReference>
<dbReference type="InterPro" id="IPR015856">
    <property type="entry name" value="ABC_transpr_CbiO/EcfA_su"/>
</dbReference>
<dbReference type="InterPro" id="IPR003593">
    <property type="entry name" value="AAA+_ATPase"/>
</dbReference>
<dbReference type="PANTHER" id="PTHR43553:SF24">
    <property type="entry name" value="ENERGY-COUPLING FACTOR TRANSPORTER ATP-BINDING PROTEIN ECFA1"/>
    <property type="match status" value="1"/>
</dbReference>
<evidence type="ECO:0000313" key="6">
    <source>
        <dbReference type="EMBL" id="SIS43746.1"/>
    </source>
</evidence>
<dbReference type="SUPFAM" id="SSF52540">
    <property type="entry name" value="P-loop containing nucleoside triphosphate hydrolases"/>
    <property type="match status" value="1"/>
</dbReference>
<organism evidence="6 7">
    <name type="scientific">Corynebacterium appendicis CIP 107643</name>
    <dbReference type="NCBI Taxonomy" id="1161099"/>
    <lineage>
        <taxon>Bacteria</taxon>
        <taxon>Bacillati</taxon>
        <taxon>Actinomycetota</taxon>
        <taxon>Actinomycetes</taxon>
        <taxon>Mycobacteriales</taxon>
        <taxon>Corynebacteriaceae</taxon>
        <taxon>Corynebacterium</taxon>
    </lineage>
</organism>
<evidence type="ECO:0000256" key="1">
    <source>
        <dbReference type="ARBA" id="ARBA00005417"/>
    </source>
</evidence>
<dbReference type="SMART" id="SM00382">
    <property type="entry name" value="AAA"/>
    <property type="match status" value="1"/>
</dbReference>
<dbReference type="GO" id="GO:0016887">
    <property type="term" value="F:ATP hydrolysis activity"/>
    <property type="evidence" value="ECO:0007669"/>
    <property type="project" value="InterPro"/>
</dbReference>
<dbReference type="InterPro" id="IPR017871">
    <property type="entry name" value="ABC_transporter-like_CS"/>
</dbReference>
<dbReference type="CDD" id="cd03225">
    <property type="entry name" value="ABC_cobalt_CbiO_domain1"/>
    <property type="match status" value="1"/>
</dbReference>
<evidence type="ECO:0000256" key="2">
    <source>
        <dbReference type="ARBA" id="ARBA00022448"/>
    </source>
</evidence>
<keyword evidence="4 6" id="KW-0067">ATP-binding</keyword>
<reference evidence="7" key="1">
    <citation type="submission" date="2017-01" db="EMBL/GenBank/DDBJ databases">
        <authorList>
            <person name="Varghese N."/>
            <person name="Submissions S."/>
        </authorList>
    </citation>
    <scope>NUCLEOTIDE SEQUENCE [LARGE SCALE GENOMIC DNA]</scope>
    <source>
        <strain evidence="7">DSM 44531</strain>
    </source>
</reference>
<keyword evidence="3" id="KW-0547">Nucleotide-binding</keyword>
<gene>
    <name evidence="6" type="ORF">SAMN05444817_103239</name>
</gene>
<evidence type="ECO:0000313" key="7">
    <source>
        <dbReference type="Proteomes" id="UP000186292"/>
    </source>
</evidence>
<dbReference type="OrthoDB" id="9806471at2"/>
<accession>A0A1N7J3C7</accession>
<dbReference type="PANTHER" id="PTHR43553">
    <property type="entry name" value="HEAVY METAL TRANSPORTER"/>
    <property type="match status" value="1"/>
</dbReference>
<sequence>MPTISFDRASVAYDSDVILQPQTFELTEKRIGVIGSNGSGKSTLVRLINGLIEPSSGTVSYNGLDVAEHGKDVRKKVGFIFSDAEAQIVMPRVRDDIAFSLRRFKLPKAEVNARVDDMLERFQLADRAENSPHTLSGGEKQMLALAAVMVIEPETIIADEPTTLLDMRNRRRIVRELTSLDQQVIVVTHDIDMLTDFDRVLCVNNGDIAFDGPARKAIAFYTDLMDQLDRDEAGESGNVET</sequence>
<dbReference type="AlphaFoldDB" id="A0A1N7J3C7"/>
<dbReference type="Proteomes" id="UP000186292">
    <property type="component" value="Unassembled WGS sequence"/>
</dbReference>
<comment type="similarity">
    <text evidence="1">Belongs to the ABC transporter superfamily.</text>
</comment>
<dbReference type="GO" id="GO:0043190">
    <property type="term" value="C:ATP-binding cassette (ABC) transporter complex"/>
    <property type="evidence" value="ECO:0007669"/>
    <property type="project" value="TreeGrafter"/>
</dbReference>
<dbReference type="InterPro" id="IPR027417">
    <property type="entry name" value="P-loop_NTPase"/>
</dbReference>
<dbReference type="RefSeq" id="WP_076598841.1">
    <property type="nucleotide sequence ID" value="NZ_CP046976.1"/>
</dbReference>
<dbReference type="PROSITE" id="PS00211">
    <property type="entry name" value="ABC_TRANSPORTER_1"/>
    <property type="match status" value="1"/>
</dbReference>
<keyword evidence="2" id="KW-0813">Transport</keyword>
<dbReference type="Gene3D" id="3.40.50.300">
    <property type="entry name" value="P-loop containing nucleotide triphosphate hydrolases"/>
    <property type="match status" value="1"/>
</dbReference>
<evidence type="ECO:0000256" key="3">
    <source>
        <dbReference type="ARBA" id="ARBA00022741"/>
    </source>
</evidence>
<dbReference type="InterPro" id="IPR003439">
    <property type="entry name" value="ABC_transporter-like_ATP-bd"/>
</dbReference>
<feature type="domain" description="ABC transporter" evidence="5">
    <location>
        <begin position="4"/>
        <end position="230"/>
    </location>
</feature>
<dbReference type="STRING" id="1161099.SAMN05444817_103239"/>
<dbReference type="GO" id="GO:0042626">
    <property type="term" value="F:ATPase-coupled transmembrane transporter activity"/>
    <property type="evidence" value="ECO:0007669"/>
    <property type="project" value="TreeGrafter"/>
</dbReference>
<dbReference type="PROSITE" id="PS50893">
    <property type="entry name" value="ABC_TRANSPORTER_2"/>
    <property type="match status" value="1"/>
</dbReference>
<evidence type="ECO:0000256" key="4">
    <source>
        <dbReference type="ARBA" id="ARBA00022840"/>
    </source>
</evidence>